<dbReference type="InterPro" id="IPR015424">
    <property type="entry name" value="PyrdxlP-dep_Trfase"/>
</dbReference>
<dbReference type="InterPro" id="IPR036390">
    <property type="entry name" value="WH_DNA-bd_sf"/>
</dbReference>
<dbReference type="Proteomes" id="UP000011182">
    <property type="component" value="Unassembled WGS sequence"/>
</dbReference>
<reference evidence="9 10" key="1">
    <citation type="journal article" date="2014" name="Syst. Appl. Microbiol.">
        <title>Genomic insights into the taxonomic status of the three subspecies of Bacillus subtilis.</title>
        <authorList>
            <person name="Yi H."/>
            <person name="Chun J."/>
            <person name="Cha C.J."/>
        </authorList>
    </citation>
    <scope>NUCLEOTIDE SEQUENCE [LARGE SCALE GENOMIC DNA]</scope>
    <source>
        <strain evidence="9 10">KCTC 13429</strain>
    </source>
</reference>
<dbReference type="PANTHER" id="PTHR46577:SF1">
    <property type="entry name" value="HTH-TYPE TRANSCRIPTIONAL REGULATORY PROTEIN GABR"/>
    <property type="match status" value="1"/>
</dbReference>
<gene>
    <name evidence="9" type="ORF">BSI_26860</name>
</gene>
<dbReference type="SUPFAM" id="SSF46785">
    <property type="entry name" value="Winged helix' DNA-binding domain"/>
    <property type="match status" value="1"/>
</dbReference>
<dbReference type="SUPFAM" id="SSF53383">
    <property type="entry name" value="PLP-dependent transferases"/>
    <property type="match status" value="1"/>
</dbReference>
<dbReference type="InterPro" id="IPR036388">
    <property type="entry name" value="WH-like_DNA-bd_sf"/>
</dbReference>
<evidence type="ECO:0000256" key="1">
    <source>
        <dbReference type="ARBA" id="ARBA00001933"/>
    </source>
</evidence>
<protein>
    <submittedName>
        <fullName evidence="9">Transcriptional regulator</fullName>
    </submittedName>
</protein>
<dbReference type="GO" id="GO:0003700">
    <property type="term" value="F:DNA-binding transcription factor activity"/>
    <property type="evidence" value="ECO:0007669"/>
    <property type="project" value="InterPro"/>
</dbReference>
<keyword evidence="3" id="KW-0032">Aminotransferase</keyword>
<sequence>MIELTPLLNEKSNIPLYIQLYQYIREEIVSGRIKQDTRLPSIRNLSVYLKISRTPIADAYELLLEEGYIRSKPRSGFYAVSPETISVLQTEASREPKEENPKNQIASFDFHYDHVDLYHFPFKKWKKWSSLCLTSENLHLLQKNADLQGEYGLRKEVASYLHQVRGVCCSPDQIIISAGTYHSLQLLFHLLKDDVKIVGTEEAVNIGVKAIFEQYSSFSYRSITLESDGISMEDLYNSQAQAVYVTPSHQFPFGMTFSIKKRMELLQWAYEKNAYIIENDYDSEFRFNGRPLPALQSLDKHDRVIYIGTFSRILSPSFRISYLILPRSLFHRFQQQTHSYNQIVSPILQKTLQLFMESNDFARHMRKMRHLYQKKHDILVDAVNYFFKDQADISGQGSGLHILLKVKNGMTENELILAAKKEGINVYPSSIYHLESSSASSAAVLLGFGALSEETIKQGIKKLAKAWRIKQI</sequence>
<evidence type="ECO:0000256" key="6">
    <source>
        <dbReference type="ARBA" id="ARBA00023125"/>
    </source>
</evidence>
<dbReference type="Pfam" id="PF00392">
    <property type="entry name" value="GntR"/>
    <property type="match status" value="1"/>
</dbReference>
<evidence type="ECO:0000256" key="4">
    <source>
        <dbReference type="ARBA" id="ARBA00022898"/>
    </source>
</evidence>
<dbReference type="InterPro" id="IPR051446">
    <property type="entry name" value="HTH_trans_reg/aminotransferase"/>
</dbReference>
<evidence type="ECO:0000256" key="7">
    <source>
        <dbReference type="ARBA" id="ARBA00023163"/>
    </source>
</evidence>
<dbReference type="SMART" id="SM00345">
    <property type="entry name" value="HTH_GNTR"/>
    <property type="match status" value="1"/>
</dbReference>
<dbReference type="GO" id="GO:0030170">
    <property type="term" value="F:pyridoxal phosphate binding"/>
    <property type="evidence" value="ECO:0007669"/>
    <property type="project" value="InterPro"/>
</dbReference>
<comment type="caution">
    <text evidence="9">The sequence shown here is derived from an EMBL/GenBank/DDBJ whole genome shotgun (WGS) entry which is preliminary data.</text>
</comment>
<dbReference type="InterPro" id="IPR015421">
    <property type="entry name" value="PyrdxlP-dep_Trfase_major"/>
</dbReference>
<dbReference type="EMBL" id="AMXN01000004">
    <property type="protein sequence ID" value="ELS61224.1"/>
    <property type="molecule type" value="Genomic_DNA"/>
</dbReference>
<keyword evidence="10" id="KW-1185">Reference proteome</keyword>
<keyword evidence="5" id="KW-0805">Transcription regulation</keyword>
<evidence type="ECO:0000256" key="5">
    <source>
        <dbReference type="ARBA" id="ARBA00023015"/>
    </source>
</evidence>
<dbReference type="PROSITE" id="PS50949">
    <property type="entry name" value="HTH_GNTR"/>
    <property type="match status" value="1"/>
</dbReference>
<evidence type="ECO:0000313" key="10">
    <source>
        <dbReference type="Proteomes" id="UP000011182"/>
    </source>
</evidence>
<dbReference type="GO" id="GO:0008483">
    <property type="term" value="F:transaminase activity"/>
    <property type="evidence" value="ECO:0007669"/>
    <property type="project" value="UniProtKB-KW"/>
</dbReference>
<evidence type="ECO:0000256" key="2">
    <source>
        <dbReference type="ARBA" id="ARBA00005384"/>
    </source>
</evidence>
<dbReference type="Pfam" id="PF00155">
    <property type="entry name" value="Aminotran_1_2"/>
    <property type="match status" value="1"/>
</dbReference>
<evidence type="ECO:0000256" key="3">
    <source>
        <dbReference type="ARBA" id="ARBA00022576"/>
    </source>
</evidence>
<organism evidence="9 10">
    <name type="scientific">Bacillus inaquosorum KCTC 13429</name>
    <dbReference type="NCBI Taxonomy" id="1236548"/>
    <lineage>
        <taxon>Bacteria</taxon>
        <taxon>Bacillati</taxon>
        <taxon>Bacillota</taxon>
        <taxon>Bacilli</taxon>
        <taxon>Bacillales</taxon>
        <taxon>Bacillaceae</taxon>
        <taxon>Bacillus</taxon>
    </lineage>
</organism>
<keyword evidence="4" id="KW-0663">Pyridoxal phosphate</keyword>
<accession>A0A9W5LIA2</accession>
<comment type="cofactor">
    <cofactor evidence="1">
        <name>pyridoxal 5'-phosphate</name>
        <dbReference type="ChEBI" id="CHEBI:597326"/>
    </cofactor>
</comment>
<feature type="domain" description="HTH gntR-type" evidence="8">
    <location>
        <begin position="14"/>
        <end position="82"/>
    </location>
</feature>
<proteinExistence type="inferred from homology"/>
<dbReference type="AlphaFoldDB" id="A0A9W5LIA2"/>
<keyword evidence="6" id="KW-0238">DNA-binding</keyword>
<dbReference type="InterPro" id="IPR004839">
    <property type="entry name" value="Aminotransferase_I/II_large"/>
</dbReference>
<dbReference type="PANTHER" id="PTHR46577">
    <property type="entry name" value="HTH-TYPE TRANSCRIPTIONAL REGULATORY PROTEIN GABR"/>
    <property type="match status" value="1"/>
</dbReference>
<name>A0A9W5LIA2_9BACI</name>
<comment type="similarity">
    <text evidence="2">In the C-terminal section; belongs to the class-I pyridoxal-phosphate-dependent aminotransferase family.</text>
</comment>
<keyword evidence="3" id="KW-0808">Transferase</keyword>
<dbReference type="CDD" id="cd07377">
    <property type="entry name" value="WHTH_GntR"/>
    <property type="match status" value="1"/>
</dbReference>
<dbReference type="GO" id="GO:0003677">
    <property type="term" value="F:DNA binding"/>
    <property type="evidence" value="ECO:0007669"/>
    <property type="project" value="UniProtKB-KW"/>
</dbReference>
<dbReference type="RefSeq" id="WP_003239548.1">
    <property type="nucleotide sequence ID" value="NZ_AMXN01000004.1"/>
</dbReference>
<dbReference type="CDD" id="cd00609">
    <property type="entry name" value="AAT_like"/>
    <property type="match status" value="1"/>
</dbReference>
<dbReference type="InterPro" id="IPR000524">
    <property type="entry name" value="Tscrpt_reg_HTH_GntR"/>
</dbReference>
<dbReference type="Gene3D" id="1.10.10.10">
    <property type="entry name" value="Winged helix-like DNA-binding domain superfamily/Winged helix DNA-binding domain"/>
    <property type="match status" value="1"/>
</dbReference>
<dbReference type="Gene3D" id="3.40.640.10">
    <property type="entry name" value="Type I PLP-dependent aspartate aminotransferase-like (Major domain)"/>
    <property type="match status" value="1"/>
</dbReference>
<keyword evidence="7" id="KW-0804">Transcription</keyword>
<evidence type="ECO:0000259" key="8">
    <source>
        <dbReference type="PROSITE" id="PS50949"/>
    </source>
</evidence>
<evidence type="ECO:0000313" key="9">
    <source>
        <dbReference type="EMBL" id="ELS61224.1"/>
    </source>
</evidence>